<dbReference type="PANTHER" id="PTHR33490:SF1">
    <property type="entry name" value="SLL1233 PROTEIN"/>
    <property type="match status" value="1"/>
</dbReference>
<reference evidence="2 3" key="1">
    <citation type="submission" date="2019-09" db="EMBL/GenBank/DDBJ databases">
        <title>Nitrincola iocasae sp. nov., a bacterium isolated from the sediment collected at a cold seep field in South China Sea.</title>
        <authorList>
            <person name="Zhang H."/>
            <person name="Wang H."/>
            <person name="Li C."/>
        </authorList>
    </citation>
    <scope>NUCLEOTIDE SEQUENCE [LARGE SCALE GENOMIC DNA]</scope>
    <source>
        <strain evidence="2 3">KXZD1103</strain>
    </source>
</reference>
<accession>A0A5J6LAA0</accession>
<evidence type="ECO:0000313" key="2">
    <source>
        <dbReference type="EMBL" id="QEW05425.1"/>
    </source>
</evidence>
<dbReference type="AlphaFoldDB" id="A0A5J6LAA0"/>
<dbReference type="Pfam" id="PF08379">
    <property type="entry name" value="Bact_transglu_N"/>
    <property type="match status" value="1"/>
</dbReference>
<dbReference type="Proteomes" id="UP000325606">
    <property type="component" value="Chromosome"/>
</dbReference>
<dbReference type="KEGG" id="nik:F5I99_02355"/>
<dbReference type="EMBL" id="CP044222">
    <property type="protein sequence ID" value="QEW05425.1"/>
    <property type="molecule type" value="Genomic_DNA"/>
</dbReference>
<dbReference type="Pfam" id="PF09899">
    <property type="entry name" value="DUF2126"/>
    <property type="match status" value="1"/>
</dbReference>
<dbReference type="InterPro" id="IPR018667">
    <property type="entry name" value="DUF2126"/>
</dbReference>
<dbReference type="SMART" id="SM00460">
    <property type="entry name" value="TGc"/>
    <property type="match status" value="1"/>
</dbReference>
<protein>
    <submittedName>
        <fullName evidence="2">Transglutaminase family protein</fullName>
    </submittedName>
</protein>
<evidence type="ECO:0000313" key="3">
    <source>
        <dbReference type="Proteomes" id="UP000325606"/>
    </source>
</evidence>
<evidence type="ECO:0000259" key="1">
    <source>
        <dbReference type="SMART" id="SM00460"/>
    </source>
</evidence>
<dbReference type="Pfam" id="PF01841">
    <property type="entry name" value="Transglut_core"/>
    <property type="match status" value="1"/>
</dbReference>
<dbReference type="InterPro" id="IPR013589">
    <property type="entry name" value="Bac_transglu_N"/>
</dbReference>
<keyword evidence="3" id="KW-1185">Reference proteome</keyword>
<dbReference type="InterPro" id="IPR002931">
    <property type="entry name" value="Transglutaminase-like"/>
</dbReference>
<name>A0A5J6LAA0_9GAMM</name>
<feature type="domain" description="Transglutaminase-like" evidence="1">
    <location>
        <begin position="172"/>
        <end position="248"/>
    </location>
</feature>
<dbReference type="InterPro" id="IPR038765">
    <property type="entry name" value="Papain-like_cys_pep_sf"/>
</dbReference>
<dbReference type="PANTHER" id="PTHR33490">
    <property type="entry name" value="BLR5614 PROTEIN-RELATED"/>
    <property type="match status" value="1"/>
</dbReference>
<dbReference type="Gene3D" id="3.10.620.30">
    <property type="match status" value="1"/>
</dbReference>
<gene>
    <name evidence="2" type="ORF">F5I99_02355</name>
</gene>
<proteinExistence type="predicted"/>
<organism evidence="2 3">
    <name type="scientific">Nitrincola iocasae</name>
    <dbReference type="NCBI Taxonomy" id="2614693"/>
    <lineage>
        <taxon>Bacteria</taxon>
        <taxon>Pseudomonadati</taxon>
        <taxon>Pseudomonadota</taxon>
        <taxon>Gammaproteobacteria</taxon>
        <taxon>Oceanospirillales</taxon>
        <taxon>Oceanospirillaceae</taxon>
        <taxon>Nitrincola</taxon>
    </lineage>
</organism>
<dbReference type="SUPFAM" id="SSF54001">
    <property type="entry name" value="Cysteine proteinases"/>
    <property type="match status" value="1"/>
</dbReference>
<dbReference type="RefSeq" id="WP_151053470.1">
    <property type="nucleotide sequence ID" value="NZ_CP044222.1"/>
</dbReference>
<sequence>MTIRVALKHTTRYDFDKPVHLSPHMIRLRPAPHCRTPIDAYSLKVSGGEYFLNWQQDPFGNHAARLVFPEKVRHLQVDIELIAPMTVINPFDFFLEDYANLFPFSYPEELRKELSPYLEIGESGPLLTQWVKQISTEPTAVVDFLVGLNQKLATDIEYTIRMEPGVQTAEETLQKALGSCRDSAWLMAQVLRHLGLAARFVSGYLIQLKADLKALDGPSGTETDFTDLHAWTEVYIPGAGWIGLDPTSGMLAGEGHIPLAATPTPSSAAPITGTSEPCKVTFDFAMTVTRIHEDPRVTKPYTDEQWQAIDQLGERVDRVLEQEDLRLTMGGEPTFVSVDDMDAEEWTIAAQGPNKRRLAEVLLQRLRPHFAPSSLIHYQQGKWYPGESLPRWALACYWRRDGKPIWKDDRWLADINKDYRLDAQDARQFATLLTMRLGLKAQHLIPCYEDAYYYLWLERKQPVDIDLSKEDLNSDENRRRLATLLEQGVGKITGFTLPLGRDLKQNRWRSGDWPVRRRQLYLIPGDSPMGYRLPLSELPLAGQEEQHHPASLFEVKPPLPDLHGEIASRYSAWLHQEPTLERPEAQLRQEQHPDADESRIIHTALCVEPREGKLFVFMPPLAELEHYLELLVQIEHTAAELELPVCLEGYPPPADPRMEKFMITPDPGVIEVNIMPSRTWRELVNSTHRLYEEARLARLGTEKFMLDGRHTGTGGGNHVTLGGATPADSPFLRRPALLTSMITYWQHHPSLSFLFAGMFLGPTSQAPRIDEARHEALYELEIAFQQMPPGEVPQPWIVDRLLRNLLTDITGNTHRAEFCIDKLYSPDSPTGRLGLLELRGFEMPPHARMSLMQQLLIRALVARFTREPYRKKLVRWGTELHDRWMLPHHLWTDLLDVLDDLRSHGFDFNPEWFAAFLEFRFPQYGEVNYDQVRIELRQAIEPWHVLGEEVSGGGTARYVDSSVERLQVKVFGFNPARHILTCNGRRVPLQPTGVNSEAVAGVRYRAWQPPSALHPMIPVHAPLVFDLIDSWNQHSLGGCTYHVSHPAGRNYESFPVNANEAEARRLARFWAQGHTQGKVNIPPEAITGEHPHTLDLRYNHSKPGATNI</sequence>